<reference evidence="2 3" key="1">
    <citation type="journal article" date="2023" name="bioRxiv">
        <title>Genome report: Whole genome sequence and annotation of Penstemon davidsonii.</title>
        <authorList>
            <person name="Ostevik K.L."/>
            <person name="Alabady M."/>
            <person name="Zhang M."/>
            <person name="Rausher M.D."/>
        </authorList>
    </citation>
    <scope>NUCLEOTIDE SEQUENCE [LARGE SCALE GENOMIC DNA]</scope>
    <source>
        <strain evidence="2">DNT005</strain>
        <tissue evidence="2">Whole leaf</tissue>
    </source>
</reference>
<name>A0ABR0CQ77_9LAMI</name>
<dbReference type="EMBL" id="JAYDYQ010002687">
    <property type="protein sequence ID" value="KAK4478678.1"/>
    <property type="molecule type" value="Genomic_DNA"/>
</dbReference>
<evidence type="ECO:0000313" key="3">
    <source>
        <dbReference type="Proteomes" id="UP001291926"/>
    </source>
</evidence>
<feature type="region of interest" description="Disordered" evidence="1">
    <location>
        <begin position="129"/>
        <end position="166"/>
    </location>
</feature>
<protein>
    <recommendedName>
        <fullName evidence="4">RING-type domain-containing protein</fullName>
    </recommendedName>
</protein>
<organism evidence="2 3">
    <name type="scientific">Penstemon davidsonii</name>
    <dbReference type="NCBI Taxonomy" id="160366"/>
    <lineage>
        <taxon>Eukaryota</taxon>
        <taxon>Viridiplantae</taxon>
        <taxon>Streptophyta</taxon>
        <taxon>Embryophyta</taxon>
        <taxon>Tracheophyta</taxon>
        <taxon>Spermatophyta</taxon>
        <taxon>Magnoliopsida</taxon>
        <taxon>eudicotyledons</taxon>
        <taxon>Gunneridae</taxon>
        <taxon>Pentapetalae</taxon>
        <taxon>asterids</taxon>
        <taxon>lamiids</taxon>
        <taxon>Lamiales</taxon>
        <taxon>Plantaginaceae</taxon>
        <taxon>Cheloneae</taxon>
        <taxon>Penstemon</taxon>
    </lineage>
</organism>
<feature type="compositionally biased region" description="Basic and acidic residues" evidence="1">
    <location>
        <begin position="129"/>
        <end position="142"/>
    </location>
</feature>
<evidence type="ECO:0008006" key="4">
    <source>
        <dbReference type="Google" id="ProtNLM"/>
    </source>
</evidence>
<evidence type="ECO:0000256" key="1">
    <source>
        <dbReference type="SAM" id="MobiDB-lite"/>
    </source>
</evidence>
<gene>
    <name evidence="2" type="ORF">RD792_014171</name>
</gene>
<comment type="caution">
    <text evidence="2">The sequence shown here is derived from an EMBL/GenBank/DDBJ whole genome shotgun (WGS) entry which is preliminary data.</text>
</comment>
<dbReference type="Proteomes" id="UP001291926">
    <property type="component" value="Unassembled WGS sequence"/>
</dbReference>
<evidence type="ECO:0000313" key="2">
    <source>
        <dbReference type="EMBL" id="KAK4478678.1"/>
    </source>
</evidence>
<keyword evidence="3" id="KW-1185">Reference proteome</keyword>
<proteinExistence type="predicted"/>
<accession>A0ABR0CQ77</accession>
<sequence length="166" mass="18729">MKQRSSAHCVTQNKMFIKYVPIVEFAWESTIARSANSLMMTFRRINITVKNVESAELVAKKTISTVIDVYLFDTTRDITVLPCGHTIHLHCVKEMECHYQKLMVRVELKERLMTASAAADVAASAVRDSDIENHHNIPRESWDNNSQSKDGPSADIQDNDVGNIHG</sequence>